<accession>A0A932HZA8</accession>
<name>A0A932HZA8_UNCTE</name>
<dbReference type="InterPro" id="IPR015168">
    <property type="entry name" value="SsuA/THI5"/>
</dbReference>
<protein>
    <submittedName>
        <fullName evidence="6">ABC transporter substrate-binding protein</fullName>
    </submittedName>
</protein>
<dbReference type="EMBL" id="JACPUR010000013">
    <property type="protein sequence ID" value="MBI3126917.1"/>
    <property type="molecule type" value="Genomic_DNA"/>
</dbReference>
<proteinExistence type="inferred from homology"/>
<dbReference type="Pfam" id="PF09084">
    <property type="entry name" value="NMT1"/>
    <property type="match status" value="1"/>
</dbReference>
<gene>
    <name evidence="6" type="ORF">HYZ11_04865</name>
</gene>
<dbReference type="Proteomes" id="UP000782312">
    <property type="component" value="Unassembled WGS sequence"/>
</dbReference>
<evidence type="ECO:0000256" key="3">
    <source>
        <dbReference type="ARBA" id="ARBA00022729"/>
    </source>
</evidence>
<comment type="subcellular location">
    <subcellularLocation>
        <location evidence="1">Periplasm</location>
    </subcellularLocation>
</comment>
<feature type="signal peptide" evidence="4">
    <location>
        <begin position="1"/>
        <end position="30"/>
    </location>
</feature>
<evidence type="ECO:0000259" key="5">
    <source>
        <dbReference type="Pfam" id="PF09084"/>
    </source>
</evidence>
<reference evidence="6" key="1">
    <citation type="submission" date="2020-07" db="EMBL/GenBank/DDBJ databases">
        <title>Huge and variable diversity of episymbiotic CPR bacteria and DPANN archaea in groundwater ecosystems.</title>
        <authorList>
            <person name="He C.Y."/>
            <person name="Keren R."/>
            <person name="Whittaker M."/>
            <person name="Farag I.F."/>
            <person name="Doudna J."/>
            <person name="Cate J.H.D."/>
            <person name="Banfield J.F."/>
        </authorList>
    </citation>
    <scope>NUCLEOTIDE SEQUENCE</scope>
    <source>
        <strain evidence="6">NC_groundwater_763_Ag_S-0.2um_68_21</strain>
    </source>
</reference>
<evidence type="ECO:0000256" key="2">
    <source>
        <dbReference type="ARBA" id="ARBA00010742"/>
    </source>
</evidence>
<feature type="chain" id="PRO_5037941291" evidence="4">
    <location>
        <begin position="31"/>
        <end position="340"/>
    </location>
</feature>
<comment type="caution">
    <text evidence="6">The sequence shown here is derived from an EMBL/GenBank/DDBJ whole genome shotgun (WGS) entry which is preliminary data.</text>
</comment>
<dbReference type="Gene3D" id="3.40.190.10">
    <property type="entry name" value="Periplasmic binding protein-like II"/>
    <property type="match status" value="2"/>
</dbReference>
<dbReference type="GO" id="GO:0042597">
    <property type="term" value="C:periplasmic space"/>
    <property type="evidence" value="ECO:0007669"/>
    <property type="project" value="UniProtKB-SubCell"/>
</dbReference>
<evidence type="ECO:0000313" key="7">
    <source>
        <dbReference type="Proteomes" id="UP000782312"/>
    </source>
</evidence>
<feature type="domain" description="SsuA/THI5-like" evidence="5">
    <location>
        <begin position="61"/>
        <end position="252"/>
    </location>
</feature>
<evidence type="ECO:0000256" key="1">
    <source>
        <dbReference type="ARBA" id="ARBA00004418"/>
    </source>
</evidence>
<comment type="similarity">
    <text evidence="2">Belongs to the bacterial solute-binding protein SsuA/TauA family.</text>
</comment>
<organism evidence="6 7">
    <name type="scientific">Tectimicrobiota bacterium</name>
    <dbReference type="NCBI Taxonomy" id="2528274"/>
    <lineage>
        <taxon>Bacteria</taxon>
        <taxon>Pseudomonadati</taxon>
        <taxon>Nitrospinota/Tectimicrobiota group</taxon>
        <taxon>Candidatus Tectimicrobiota</taxon>
    </lineage>
</organism>
<keyword evidence="3 4" id="KW-0732">Signal</keyword>
<sequence length="340" mass="37115">MRAVNRHFLKMAVVLFLAGVLAVPAGLAEAAKRTVRVLYPAGLDMEKAAMLVGWNLYLDDIKVEPVVLRGQGNVARALLSGKENVGYQVFSFFAQTVAKGGDMVALAVAEQRMVWAVIAKKDIKSIKELKGKKVAAHDTSGLSASIIDFYANKLGMKRSDFEMLYIRGGENRIAALVAGRIDATVVGLNDVYEATDTGKFHVVSVFSEDAPDLVGPMLVSTSKFIKENPAVVQKLVTAGLRGIRLAYDDPKKFAAEAKKVAPYNDDAMFQKGYKDLVKYKLWPVNGGAPLRATLQKSADWLIANSPEDAKKMGLKPGFKFTDKQTNDTFLQNALKELGRK</sequence>
<dbReference type="PANTHER" id="PTHR30024:SF47">
    <property type="entry name" value="TAURINE-BINDING PERIPLASMIC PROTEIN"/>
    <property type="match status" value="1"/>
</dbReference>
<evidence type="ECO:0000256" key="4">
    <source>
        <dbReference type="SAM" id="SignalP"/>
    </source>
</evidence>
<evidence type="ECO:0000313" key="6">
    <source>
        <dbReference type="EMBL" id="MBI3126917.1"/>
    </source>
</evidence>
<dbReference type="PANTHER" id="PTHR30024">
    <property type="entry name" value="ALIPHATIC SULFONATES-BINDING PROTEIN-RELATED"/>
    <property type="match status" value="1"/>
</dbReference>
<dbReference type="AlphaFoldDB" id="A0A932HZA8"/>
<dbReference type="SUPFAM" id="SSF53850">
    <property type="entry name" value="Periplasmic binding protein-like II"/>
    <property type="match status" value="1"/>
</dbReference>